<evidence type="ECO:0000256" key="5">
    <source>
        <dbReference type="ARBA" id="ARBA00023136"/>
    </source>
</evidence>
<evidence type="ECO:0008006" key="9">
    <source>
        <dbReference type="Google" id="ProtNLM"/>
    </source>
</evidence>
<comment type="caution">
    <text evidence="7">The sequence shown here is derived from an EMBL/GenBank/DDBJ whole genome shotgun (WGS) entry which is preliminary data.</text>
</comment>
<accession>A0ABP0DXJ6</accession>
<organism evidence="7 8">
    <name type="scientific">Sporothrix epigloea</name>
    <dbReference type="NCBI Taxonomy" id="1892477"/>
    <lineage>
        <taxon>Eukaryota</taxon>
        <taxon>Fungi</taxon>
        <taxon>Dikarya</taxon>
        <taxon>Ascomycota</taxon>
        <taxon>Pezizomycotina</taxon>
        <taxon>Sordariomycetes</taxon>
        <taxon>Sordariomycetidae</taxon>
        <taxon>Ophiostomatales</taxon>
        <taxon>Ophiostomataceae</taxon>
        <taxon>Sporothrix</taxon>
    </lineage>
</organism>
<keyword evidence="4 6" id="KW-1133">Transmembrane helix</keyword>
<evidence type="ECO:0000313" key="7">
    <source>
        <dbReference type="EMBL" id="CAK7272917.1"/>
    </source>
</evidence>
<reference evidence="7 8" key="1">
    <citation type="submission" date="2024-01" db="EMBL/GenBank/DDBJ databases">
        <authorList>
            <person name="Allen C."/>
            <person name="Tagirdzhanova G."/>
        </authorList>
    </citation>
    <scope>NUCLEOTIDE SEQUENCE [LARGE SCALE GENOMIC DNA]</scope>
    <source>
        <strain evidence="7 8">CBS 573.63</strain>
    </source>
</reference>
<evidence type="ECO:0000313" key="8">
    <source>
        <dbReference type="Proteomes" id="UP001642501"/>
    </source>
</evidence>
<feature type="transmembrane region" description="Helical" evidence="6">
    <location>
        <begin position="118"/>
        <end position="142"/>
    </location>
</feature>
<sequence length="278" mass="29987">MSHTNGLTGVSNLDEEKGLDRTQTAVTMSPEMFEKLYLTPKVPHAGNNIKRFANPTPVGLIGFNIAGFSFAMILMGWGGASGASPIASDIVSSGSGIFFFGAMLLIVGMIGEWIIGNFFSMITMGLFGIFWLSFGLLQLPTLQLDSPYITADDPTGANSPEFNASLALFLLVWGFAIFTLTIFSLKTNAVFATIYVILTAFSFVMSGCYWRLSSGDASMAVSLQKAGGALLFVAATLGWYLTVVIIAGEMRFPLPLPVGDLSHFWPKTDQELADEKRK</sequence>
<dbReference type="PANTHER" id="PTHR31123:SF4">
    <property type="entry name" value="PROTEIN ALCS"/>
    <property type="match status" value="1"/>
</dbReference>
<comment type="subcellular location">
    <subcellularLocation>
        <location evidence="1">Membrane</location>
        <topology evidence="1">Multi-pass membrane protein</topology>
    </subcellularLocation>
</comment>
<dbReference type="InterPro" id="IPR000791">
    <property type="entry name" value="Gpr1/Fun34/SatP-like"/>
</dbReference>
<feature type="transmembrane region" description="Helical" evidence="6">
    <location>
        <begin position="190"/>
        <end position="212"/>
    </location>
</feature>
<dbReference type="EMBL" id="CAWUOM010000119">
    <property type="protein sequence ID" value="CAK7272917.1"/>
    <property type="molecule type" value="Genomic_DNA"/>
</dbReference>
<gene>
    <name evidence="7" type="ORF">SEPCBS57363_005389</name>
</gene>
<evidence type="ECO:0000256" key="6">
    <source>
        <dbReference type="SAM" id="Phobius"/>
    </source>
</evidence>
<dbReference type="Pfam" id="PF01184">
    <property type="entry name" value="Gpr1_Fun34_YaaH"/>
    <property type="match status" value="1"/>
</dbReference>
<keyword evidence="8" id="KW-1185">Reference proteome</keyword>
<evidence type="ECO:0000256" key="3">
    <source>
        <dbReference type="ARBA" id="ARBA00022692"/>
    </source>
</evidence>
<proteinExistence type="inferred from homology"/>
<dbReference type="InterPro" id="IPR051633">
    <property type="entry name" value="AceTr"/>
</dbReference>
<evidence type="ECO:0000256" key="2">
    <source>
        <dbReference type="ARBA" id="ARBA00005587"/>
    </source>
</evidence>
<keyword evidence="5 6" id="KW-0472">Membrane</keyword>
<evidence type="ECO:0000256" key="1">
    <source>
        <dbReference type="ARBA" id="ARBA00004141"/>
    </source>
</evidence>
<feature type="transmembrane region" description="Helical" evidence="6">
    <location>
        <begin position="227"/>
        <end position="247"/>
    </location>
</feature>
<dbReference type="Proteomes" id="UP001642501">
    <property type="component" value="Unassembled WGS sequence"/>
</dbReference>
<protein>
    <recommendedName>
        <fullName evidence="9">GPR1/FUN34/YaaH-class plasma membrane protein</fullName>
    </recommendedName>
</protein>
<keyword evidence="3 6" id="KW-0812">Transmembrane</keyword>
<comment type="similarity">
    <text evidence="2">Belongs to the acetate uptake transporter (AceTr) (TC 2.A.96) family.</text>
</comment>
<feature type="transmembrane region" description="Helical" evidence="6">
    <location>
        <begin position="58"/>
        <end position="78"/>
    </location>
</feature>
<feature type="transmembrane region" description="Helical" evidence="6">
    <location>
        <begin position="90"/>
        <end position="111"/>
    </location>
</feature>
<feature type="transmembrane region" description="Helical" evidence="6">
    <location>
        <begin position="162"/>
        <end position="183"/>
    </location>
</feature>
<dbReference type="PANTHER" id="PTHR31123">
    <property type="entry name" value="ACCUMULATION OF DYADS PROTEIN 2-RELATED"/>
    <property type="match status" value="1"/>
</dbReference>
<evidence type="ECO:0000256" key="4">
    <source>
        <dbReference type="ARBA" id="ARBA00022989"/>
    </source>
</evidence>
<name>A0ABP0DXJ6_9PEZI</name>